<evidence type="ECO:0000313" key="2">
    <source>
        <dbReference type="Proteomes" id="UP001375240"/>
    </source>
</evidence>
<name>A0AAV9UYV3_9PEZI</name>
<comment type="caution">
    <text evidence="1">The sequence shown here is derived from an EMBL/GenBank/DDBJ whole genome shotgun (WGS) entry which is preliminary data.</text>
</comment>
<evidence type="ECO:0000313" key="1">
    <source>
        <dbReference type="EMBL" id="KAK6352791.1"/>
    </source>
</evidence>
<dbReference type="Proteomes" id="UP001375240">
    <property type="component" value="Unassembled WGS sequence"/>
</dbReference>
<reference evidence="1 2" key="1">
    <citation type="submission" date="2019-10" db="EMBL/GenBank/DDBJ databases">
        <authorList>
            <person name="Palmer J.M."/>
        </authorList>
    </citation>
    <scope>NUCLEOTIDE SEQUENCE [LARGE SCALE GENOMIC DNA]</scope>
    <source>
        <strain evidence="1 2">TWF696</strain>
    </source>
</reference>
<keyword evidence="2" id="KW-1185">Reference proteome</keyword>
<dbReference type="AlphaFoldDB" id="A0AAV9UYV3"/>
<sequence>MSFLLDYKHGRWVPSASLIDDGQSSRLVSEPLVNSGFVQHPLEPRLKFFVEFLYSVSRGIGIWKVKIMEEPIDGSFPIRVRMVYSRRISVSNAKEF</sequence>
<organism evidence="1 2">
    <name type="scientific">Orbilia brochopaga</name>
    <dbReference type="NCBI Taxonomy" id="3140254"/>
    <lineage>
        <taxon>Eukaryota</taxon>
        <taxon>Fungi</taxon>
        <taxon>Dikarya</taxon>
        <taxon>Ascomycota</taxon>
        <taxon>Pezizomycotina</taxon>
        <taxon>Orbiliomycetes</taxon>
        <taxon>Orbiliales</taxon>
        <taxon>Orbiliaceae</taxon>
        <taxon>Orbilia</taxon>
    </lineage>
</organism>
<proteinExistence type="predicted"/>
<gene>
    <name evidence="1" type="ORF">TWF696_004794</name>
</gene>
<accession>A0AAV9UYV3</accession>
<protein>
    <submittedName>
        <fullName evidence="1">Uncharacterized protein</fullName>
    </submittedName>
</protein>
<dbReference type="EMBL" id="JAVHNQ010000003">
    <property type="protein sequence ID" value="KAK6352791.1"/>
    <property type="molecule type" value="Genomic_DNA"/>
</dbReference>